<organism evidence="1 2">
    <name type="scientific">Candidatus Kaiserbacteria bacterium CG_4_8_14_3_um_filter_38_9</name>
    <dbReference type="NCBI Taxonomy" id="1974599"/>
    <lineage>
        <taxon>Bacteria</taxon>
        <taxon>Candidatus Kaiseribacteriota</taxon>
    </lineage>
</organism>
<gene>
    <name evidence="1" type="ORF">COZ82_00355</name>
</gene>
<reference evidence="2" key="1">
    <citation type="submission" date="2017-09" db="EMBL/GenBank/DDBJ databases">
        <title>Depth-based differentiation of microbial function through sediment-hosted aquifers and enrichment of novel symbionts in the deep terrestrial subsurface.</title>
        <authorList>
            <person name="Probst A.J."/>
            <person name="Ladd B."/>
            <person name="Jarett J.K."/>
            <person name="Geller-Mcgrath D.E."/>
            <person name="Sieber C.M.K."/>
            <person name="Emerson J.B."/>
            <person name="Anantharaman K."/>
            <person name="Thomas B.C."/>
            <person name="Malmstrom R."/>
            <person name="Stieglmeier M."/>
            <person name="Klingl A."/>
            <person name="Woyke T."/>
            <person name="Ryan C.M."/>
            <person name="Banfield J.F."/>
        </authorList>
    </citation>
    <scope>NUCLEOTIDE SEQUENCE [LARGE SCALE GENOMIC DNA]</scope>
</reference>
<evidence type="ECO:0000313" key="2">
    <source>
        <dbReference type="Proteomes" id="UP000230837"/>
    </source>
</evidence>
<protein>
    <submittedName>
        <fullName evidence="1">Uncharacterized protein</fullName>
    </submittedName>
</protein>
<dbReference type="EMBL" id="PFHR01000023">
    <property type="protein sequence ID" value="PIW97292.1"/>
    <property type="molecule type" value="Genomic_DNA"/>
</dbReference>
<accession>A0A2M7IPL9</accession>
<name>A0A2M7IPL9_9BACT</name>
<dbReference type="Proteomes" id="UP000230837">
    <property type="component" value="Unassembled WGS sequence"/>
</dbReference>
<comment type="caution">
    <text evidence="1">The sequence shown here is derived from an EMBL/GenBank/DDBJ whole genome shotgun (WGS) entry which is preliminary data.</text>
</comment>
<dbReference type="AlphaFoldDB" id="A0A2M7IPL9"/>
<evidence type="ECO:0000313" key="1">
    <source>
        <dbReference type="EMBL" id="PIW97292.1"/>
    </source>
</evidence>
<sequence length="75" mass="8261">MYFLSATVVHVVLRKQAITATANVESKISQLEAAYISNQNLVSEKIVSTKDFSEHAEKIFVSRVTPTVAMSNGNF</sequence>
<proteinExistence type="predicted"/>